<name>A0A286CWN1_9GAMM</name>
<feature type="chain" id="PRO_5012809466" evidence="2">
    <location>
        <begin position="24"/>
        <end position="462"/>
    </location>
</feature>
<dbReference type="AlphaFoldDB" id="A0A286CWN1"/>
<keyword evidence="2" id="KW-0732">Signal</keyword>
<protein>
    <submittedName>
        <fullName evidence="3">Uncharacterized protein</fullName>
    </submittedName>
</protein>
<proteinExistence type="predicted"/>
<feature type="region of interest" description="Disordered" evidence="1">
    <location>
        <begin position="422"/>
        <end position="462"/>
    </location>
</feature>
<sequence>MWQRILVAGAVMGQLLVGATALAQDEALGPPDALQYPVQASETAARAVTAPFLRKAIEDAADLGLCEALMREAGHSFPGGFRPQDCTPAFAAKVRAGDGIVHWRSENARPLKCGTACFGRPFASATRHVDKPNLRETMLYGRLQFKIDPPGPVDRDLTYGYEVHVQCKAENGARTGNIEVKVEVGDPVLGDPHPLESALDFLLLPVQISRRIESTIRGYLRTIPTAVIGGEACRSIGVSLAQDPKFDAMPFDLAQATAGGVRPGLDAVGGVLTDRARVEFLSITRHPLPLGVAAAHAQPGAVEAGYFNVFLNGANVAFPPPVGAPEGLRLPPEGGSVALNYCRTVALGGADRLQLLFVNALGGAVWSQFARGAAFGASAPRRITTGRTIVVPGTPKPRVVPLREFELLYRIVYLPAPAVSAASTGTRDGERPRPPRGTRGLPAELADASLESASSATPCREI</sequence>
<reference evidence="3 4" key="1">
    <citation type="submission" date="2017-09" db="EMBL/GenBank/DDBJ databases">
        <authorList>
            <person name="Ehlers B."/>
            <person name="Leendertz F.H."/>
        </authorList>
    </citation>
    <scope>NUCLEOTIDE SEQUENCE [LARGE SCALE GENOMIC DNA]</scope>
    <source>
        <strain evidence="3 4">CGMCC 1.10978</strain>
    </source>
</reference>
<evidence type="ECO:0000256" key="1">
    <source>
        <dbReference type="SAM" id="MobiDB-lite"/>
    </source>
</evidence>
<feature type="compositionally biased region" description="Low complexity" evidence="1">
    <location>
        <begin position="437"/>
        <end position="456"/>
    </location>
</feature>
<evidence type="ECO:0000313" key="4">
    <source>
        <dbReference type="Proteomes" id="UP000219374"/>
    </source>
</evidence>
<accession>A0A286CWN1</accession>
<keyword evidence="4" id="KW-1185">Reference proteome</keyword>
<dbReference type="OrthoDB" id="9983579at2"/>
<evidence type="ECO:0000313" key="3">
    <source>
        <dbReference type="EMBL" id="SOD50820.1"/>
    </source>
</evidence>
<dbReference type="Proteomes" id="UP000219374">
    <property type="component" value="Unassembled WGS sequence"/>
</dbReference>
<feature type="signal peptide" evidence="2">
    <location>
        <begin position="1"/>
        <end position="23"/>
    </location>
</feature>
<gene>
    <name evidence="3" type="ORF">SAMN06296416_101324</name>
</gene>
<dbReference type="EMBL" id="OCND01000001">
    <property type="protein sequence ID" value="SOD50820.1"/>
    <property type="molecule type" value="Genomic_DNA"/>
</dbReference>
<dbReference type="RefSeq" id="WP_097120126.1">
    <property type="nucleotide sequence ID" value="NZ_OCND01000001.1"/>
</dbReference>
<organism evidence="3 4">
    <name type="scientific">Pseudoxanthomonas wuyuanensis</name>
    <dbReference type="NCBI Taxonomy" id="1073196"/>
    <lineage>
        <taxon>Bacteria</taxon>
        <taxon>Pseudomonadati</taxon>
        <taxon>Pseudomonadota</taxon>
        <taxon>Gammaproteobacteria</taxon>
        <taxon>Lysobacterales</taxon>
        <taxon>Lysobacteraceae</taxon>
        <taxon>Pseudoxanthomonas</taxon>
    </lineage>
</organism>
<evidence type="ECO:0000256" key="2">
    <source>
        <dbReference type="SAM" id="SignalP"/>
    </source>
</evidence>